<name>A0AB33CVV8_ALCFA</name>
<gene>
    <name evidence="1" type="ORF">AFA_11660</name>
</gene>
<reference evidence="1 2" key="1">
    <citation type="submission" date="2017-05" db="EMBL/GenBank/DDBJ databases">
        <authorList>
            <person name="Qiu J.G."/>
            <person name="He J."/>
        </authorList>
    </citation>
    <scope>NUCLEOTIDE SEQUENCE [LARGE SCALE GENOMIC DNA]</scope>
    <source>
        <strain evidence="1 2">JQ135</strain>
    </source>
</reference>
<dbReference type="AlphaFoldDB" id="A0AB33CVV8"/>
<accession>A0AB33CVV8</accession>
<dbReference type="EMBL" id="CP021641">
    <property type="protein sequence ID" value="ASR90052.1"/>
    <property type="molecule type" value="Genomic_DNA"/>
</dbReference>
<proteinExistence type="predicted"/>
<evidence type="ECO:0000313" key="1">
    <source>
        <dbReference type="EMBL" id="ASR90052.1"/>
    </source>
</evidence>
<sequence>MRAYSAAACLAVHHPDEAVFLLWAVAPGLLWFLALEQGLVVEGSDCVLTQVGQVQALRQAMQERYPAIRELRQPDDVWVCLEQGRRAQACMQRQGGRELWRPSKVPLRLLVAPLLVVLALAGVFSADSRGVGAERQPAGKGVLEQGNTLPLSSAQTVLDLIEELPAQGVGWRLQEVDCRRRVASWDCHARYGFEDVQSFSLAMQRQTRAPNMLALTGAGQAELHVQRTYLPKEQQRPSPQGQGTLPVESSANLIAELKALQPAFMRFSLARAQAHHQSQYSGQVQTGNQVNTQLQAKAGEQTQALIQAKESRRTRDQSEPDAWRRTWSSQSPLRSAYLLAAHLPQLQWDRLSLSVSPQSYPSLLGSVFIVELEGYVDEWAGSGKEERAQVFEHSVWRSADT</sequence>
<dbReference type="KEGG" id="afq:AFA_11660"/>
<protein>
    <submittedName>
        <fullName evidence="1">Uncharacterized protein</fullName>
    </submittedName>
</protein>
<evidence type="ECO:0000313" key="2">
    <source>
        <dbReference type="Proteomes" id="UP000214561"/>
    </source>
</evidence>
<organism evidence="1 2">
    <name type="scientific">Alcaligenes faecalis</name>
    <dbReference type="NCBI Taxonomy" id="511"/>
    <lineage>
        <taxon>Bacteria</taxon>
        <taxon>Pseudomonadati</taxon>
        <taxon>Pseudomonadota</taxon>
        <taxon>Betaproteobacteria</taxon>
        <taxon>Burkholderiales</taxon>
        <taxon>Alcaligenaceae</taxon>
        <taxon>Alcaligenes</taxon>
    </lineage>
</organism>
<dbReference type="Proteomes" id="UP000214561">
    <property type="component" value="Chromosome"/>
</dbReference>